<keyword evidence="2 9" id="KW-0813">Transport</keyword>
<comment type="caution">
    <text evidence="12">The sequence shown here is derived from an EMBL/GenBank/DDBJ whole genome shotgun (WGS) entry which is preliminary data.</text>
</comment>
<reference evidence="12" key="1">
    <citation type="submission" date="2022-06" db="EMBL/GenBank/DDBJ databases">
        <title>Isolation and Genomics of Futiania mangrovii gen. nov., sp. nov., a Rare and Metabolically-versatile member in the Class Alphaproteobacteria.</title>
        <authorList>
            <person name="Liu L."/>
            <person name="Huang W.-C."/>
            <person name="Pan J."/>
            <person name="Li J."/>
            <person name="Huang Y."/>
            <person name="Du H."/>
            <person name="Liu Y."/>
            <person name="Li M."/>
        </authorList>
    </citation>
    <scope>NUCLEOTIDE SEQUENCE</scope>
    <source>
        <strain evidence="12">FT118</strain>
    </source>
</reference>
<dbReference type="EMBL" id="JAMZFT010000001">
    <property type="protein sequence ID" value="MCP1335977.1"/>
    <property type="molecule type" value="Genomic_DNA"/>
</dbReference>
<evidence type="ECO:0000313" key="12">
    <source>
        <dbReference type="EMBL" id="MCP1335977.1"/>
    </source>
</evidence>
<accession>A0A9J6PBU0</accession>
<dbReference type="Pfam" id="PF02416">
    <property type="entry name" value="TatA_B_E"/>
    <property type="match status" value="1"/>
</dbReference>
<dbReference type="PANTHER" id="PTHR33162:SF1">
    <property type="entry name" value="SEC-INDEPENDENT PROTEIN TRANSLOCASE PROTEIN TATA, CHLOROPLASTIC"/>
    <property type="match status" value="1"/>
</dbReference>
<evidence type="ECO:0000256" key="1">
    <source>
        <dbReference type="ARBA" id="ARBA00004167"/>
    </source>
</evidence>
<dbReference type="RefSeq" id="WP_269331899.1">
    <property type="nucleotide sequence ID" value="NZ_JAMZFT010000001.1"/>
</dbReference>
<dbReference type="InterPro" id="IPR018448">
    <property type="entry name" value="TatB"/>
</dbReference>
<feature type="transmembrane region" description="Helical" evidence="11">
    <location>
        <begin position="6"/>
        <end position="22"/>
    </location>
</feature>
<evidence type="ECO:0000256" key="10">
    <source>
        <dbReference type="SAM" id="MobiDB-lite"/>
    </source>
</evidence>
<dbReference type="GO" id="GO:0043953">
    <property type="term" value="P:protein transport by the Tat complex"/>
    <property type="evidence" value="ECO:0007669"/>
    <property type="project" value="UniProtKB-UniRule"/>
</dbReference>
<keyword evidence="8 9" id="KW-0472">Membrane</keyword>
<dbReference type="GO" id="GO:0033281">
    <property type="term" value="C:TAT protein transport complex"/>
    <property type="evidence" value="ECO:0007669"/>
    <property type="project" value="UniProtKB-UniRule"/>
</dbReference>
<comment type="subcellular location">
    <subcellularLocation>
        <location evidence="9">Cell membrane</location>
        <topology evidence="9">Single-pass membrane protein</topology>
    </subcellularLocation>
    <subcellularLocation>
        <location evidence="1">Membrane</location>
        <topology evidence="1">Single-pass membrane protein</topology>
    </subcellularLocation>
</comment>
<evidence type="ECO:0000256" key="11">
    <source>
        <dbReference type="SAM" id="Phobius"/>
    </source>
</evidence>
<dbReference type="Gene3D" id="1.20.5.3310">
    <property type="match status" value="1"/>
</dbReference>
<keyword evidence="4 9" id="KW-0812">Transmembrane</keyword>
<evidence type="ECO:0000256" key="9">
    <source>
        <dbReference type="HAMAP-Rule" id="MF_00237"/>
    </source>
</evidence>
<evidence type="ECO:0000256" key="2">
    <source>
        <dbReference type="ARBA" id="ARBA00022448"/>
    </source>
</evidence>
<keyword evidence="5 9" id="KW-0653">Protein transport</keyword>
<dbReference type="NCBIfam" id="TIGR01410">
    <property type="entry name" value="tatB"/>
    <property type="match status" value="1"/>
</dbReference>
<evidence type="ECO:0000256" key="6">
    <source>
        <dbReference type="ARBA" id="ARBA00022989"/>
    </source>
</evidence>
<comment type="function">
    <text evidence="9">Part of the twin-arginine translocation (Tat) system that transports large folded proteins containing a characteristic twin-arginine motif in their signal peptide across membranes. Together with TatC, TatB is part of a receptor directly interacting with Tat signal peptides. TatB may form an oligomeric binding site that transiently accommodates folded Tat precursor proteins before their translocation.</text>
</comment>
<protein>
    <recommendedName>
        <fullName evidence="9">Sec-independent protein translocase protein TatB</fullName>
    </recommendedName>
</protein>
<feature type="region of interest" description="Disordered" evidence="10">
    <location>
        <begin position="65"/>
        <end position="137"/>
    </location>
</feature>
<feature type="compositionally biased region" description="Low complexity" evidence="10">
    <location>
        <begin position="80"/>
        <end position="92"/>
    </location>
</feature>
<organism evidence="12 13">
    <name type="scientific">Futiania mangrovi</name>
    <dbReference type="NCBI Taxonomy" id="2959716"/>
    <lineage>
        <taxon>Bacteria</taxon>
        <taxon>Pseudomonadati</taxon>
        <taxon>Pseudomonadota</taxon>
        <taxon>Alphaproteobacteria</taxon>
        <taxon>Futianiales</taxon>
        <taxon>Futianiaceae</taxon>
        <taxon>Futiania</taxon>
    </lineage>
</organism>
<sequence length="137" mass="14530">MLDLGWSELLVIAVVAIIVVGPKDLPRLMRSVGQWIRKAKRMASEFQQGIEDMVRDEELTSIRKDVEQMTRMDPTSGSSAPKPKAVAATPAADADEKAPAAKAAAEQPVGETAAVPAAAEQGEKPAPAAAEVERERG</sequence>
<evidence type="ECO:0000256" key="7">
    <source>
        <dbReference type="ARBA" id="ARBA00023010"/>
    </source>
</evidence>
<evidence type="ECO:0000256" key="4">
    <source>
        <dbReference type="ARBA" id="ARBA00022692"/>
    </source>
</evidence>
<keyword evidence="3 9" id="KW-1003">Cell membrane</keyword>
<name>A0A9J6PBU0_9PROT</name>
<comment type="subunit">
    <text evidence="9">The Tat system comprises two distinct complexes: a TatABC complex, containing multiple copies of TatA, TatB and TatC subunits, and a separate TatA complex, containing only TatA subunits. Substrates initially bind to the TatABC complex, which probably triggers association of the separate TatA complex to form the active translocon.</text>
</comment>
<gene>
    <name evidence="9 12" type="primary">tatB</name>
    <name evidence="12" type="ORF">NJQ99_06100</name>
</gene>
<dbReference type="InterPro" id="IPR003369">
    <property type="entry name" value="TatA/B/E"/>
</dbReference>
<dbReference type="PANTHER" id="PTHR33162">
    <property type="entry name" value="SEC-INDEPENDENT PROTEIN TRANSLOCASE PROTEIN TATA, CHLOROPLASTIC"/>
    <property type="match status" value="1"/>
</dbReference>
<evidence type="ECO:0000256" key="3">
    <source>
        <dbReference type="ARBA" id="ARBA00022475"/>
    </source>
</evidence>
<dbReference type="Proteomes" id="UP001055804">
    <property type="component" value="Unassembled WGS sequence"/>
</dbReference>
<dbReference type="HAMAP" id="MF_00237">
    <property type="entry name" value="TatB"/>
    <property type="match status" value="1"/>
</dbReference>
<evidence type="ECO:0000313" key="13">
    <source>
        <dbReference type="Proteomes" id="UP001055804"/>
    </source>
</evidence>
<keyword evidence="13" id="KW-1185">Reference proteome</keyword>
<proteinExistence type="inferred from homology"/>
<dbReference type="PRINTS" id="PR01506">
    <property type="entry name" value="TATBPROTEIN"/>
</dbReference>
<dbReference type="GO" id="GO:0008320">
    <property type="term" value="F:protein transmembrane transporter activity"/>
    <property type="evidence" value="ECO:0007669"/>
    <property type="project" value="UniProtKB-UniRule"/>
</dbReference>
<keyword evidence="6 9" id="KW-1133">Transmembrane helix</keyword>
<dbReference type="AlphaFoldDB" id="A0A9J6PBU0"/>
<evidence type="ECO:0000256" key="8">
    <source>
        <dbReference type="ARBA" id="ARBA00023136"/>
    </source>
</evidence>
<evidence type="ECO:0000256" key="5">
    <source>
        <dbReference type="ARBA" id="ARBA00022927"/>
    </source>
</evidence>
<comment type="similarity">
    <text evidence="9">Belongs to the TatB family.</text>
</comment>
<keyword evidence="7 9" id="KW-0811">Translocation</keyword>